<evidence type="ECO:0000313" key="1">
    <source>
        <dbReference type="EMBL" id="MFM9413666.1"/>
    </source>
</evidence>
<organism evidence="1 2">
    <name type="scientific">Peptococcus simiae</name>
    <dbReference type="NCBI Taxonomy" id="1643805"/>
    <lineage>
        <taxon>Bacteria</taxon>
        <taxon>Bacillati</taxon>
        <taxon>Bacillota</taxon>
        <taxon>Clostridia</taxon>
        <taxon>Eubacteriales</taxon>
        <taxon>Peptococcaceae</taxon>
        <taxon>Peptococcus</taxon>
    </lineage>
</organism>
<dbReference type="RefSeq" id="WP_408977283.1">
    <property type="nucleotide sequence ID" value="NZ_JBJUVG010000005.1"/>
</dbReference>
<accession>A0ABW9H0H9</accession>
<dbReference type="Proteomes" id="UP001631949">
    <property type="component" value="Unassembled WGS sequence"/>
</dbReference>
<comment type="caution">
    <text evidence="1">The sequence shown here is derived from an EMBL/GenBank/DDBJ whole genome shotgun (WGS) entry which is preliminary data.</text>
</comment>
<name>A0ABW9H0H9_9FIRM</name>
<keyword evidence="2" id="KW-1185">Reference proteome</keyword>
<proteinExistence type="predicted"/>
<protein>
    <submittedName>
        <fullName evidence="1">Uncharacterized protein</fullName>
    </submittedName>
</protein>
<sequence length="50" mass="5380">MLLTNSLPTAGVTQISLAKKGKAKGKDIGVSLLGQHRNHLAKVMQMHYHG</sequence>
<evidence type="ECO:0000313" key="2">
    <source>
        <dbReference type="Proteomes" id="UP001631949"/>
    </source>
</evidence>
<dbReference type="EMBL" id="JBJUVG010000005">
    <property type="protein sequence ID" value="MFM9413666.1"/>
    <property type="molecule type" value="Genomic_DNA"/>
</dbReference>
<gene>
    <name evidence="1" type="ORF">ACKQTC_04720</name>
</gene>
<reference evidence="1 2" key="1">
    <citation type="journal article" date="2016" name="Int. J. Syst. Evol. Microbiol.">
        <title>Peptococcus simiae sp. nov., isolated from rhesus macaque faeces and emended description of the genus Peptococcus.</title>
        <authorList>
            <person name="Shkoporov A.N."/>
            <person name="Efimov B.A."/>
            <person name="Kondova I."/>
            <person name="Ouwerling B."/>
            <person name="Chaplin A.V."/>
            <person name="Shcherbakova V.A."/>
            <person name="Langermans J.A.M."/>
        </authorList>
    </citation>
    <scope>NUCLEOTIDE SEQUENCE [LARGE SCALE GENOMIC DNA]</scope>
    <source>
        <strain evidence="1 2">M108</strain>
    </source>
</reference>